<organism evidence="2">
    <name type="scientific">Anguilla anguilla</name>
    <name type="common">European freshwater eel</name>
    <name type="synonym">Muraena anguilla</name>
    <dbReference type="NCBI Taxonomy" id="7936"/>
    <lineage>
        <taxon>Eukaryota</taxon>
        <taxon>Metazoa</taxon>
        <taxon>Chordata</taxon>
        <taxon>Craniata</taxon>
        <taxon>Vertebrata</taxon>
        <taxon>Euteleostomi</taxon>
        <taxon>Actinopterygii</taxon>
        <taxon>Neopterygii</taxon>
        <taxon>Teleostei</taxon>
        <taxon>Anguilliformes</taxon>
        <taxon>Anguillidae</taxon>
        <taxon>Anguilla</taxon>
    </lineage>
</organism>
<name>A0A0E9X7J4_ANGAN</name>
<dbReference type="EMBL" id="GBXM01010161">
    <property type="protein sequence ID" value="JAH98416.1"/>
    <property type="molecule type" value="Transcribed_RNA"/>
</dbReference>
<keyword evidence="1" id="KW-0732">Signal</keyword>
<protein>
    <recommendedName>
        <fullName evidence="3">Secreted protein</fullName>
    </recommendedName>
</protein>
<sequence>MKSASSSFWISRLLATPILLKAWLRLLSLASPSSLCLSPRLKCVIARTEDVCHLFRRAVDSLLEDTCKEKKNPQLIL</sequence>
<evidence type="ECO:0000256" key="1">
    <source>
        <dbReference type="SAM" id="SignalP"/>
    </source>
</evidence>
<reference evidence="2" key="1">
    <citation type="submission" date="2014-11" db="EMBL/GenBank/DDBJ databases">
        <authorList>
            <person name="Amaro Gonzalez C."/>
        </authorList>
    </citation>
    <scope>NUCLEOTIDE SEQUENCE</scope>
</reference>
<proteinExistence type="predicted"/>
<reference evidence="2" key="2">
    <citation type="journal article" date="2015" name="Fish Shellfish Immunol.">
        <title>Early steps in the European eel (Anguilla anguilla)-Vibrio vulnificus interaction in the gills: Role of the RtxA13 toxin.</title>
        <authorList>
            <person name="Callol A."/>
            <person name="Pajuelo D."/>
            <person name="Ebbesson L."/>
            <person name="Teles M."/>
            <person name="MacKenzie S."/>
            <person name="Amaro C."/>
        </authorList>
    </citation>
    <scope>NUCLEOTIDE SEQUENCE</scope>
</reference>
<feature type="signal peptide" evidence="1">
    <location>
        <begin position="1"/>
        <end position="30"/>
    </location>
</feature>
<accession>A0A0E9X7J4</accession>
<feature type="chain" id="PRO_5002434972" description="Secreted protein" evidence="1">
    <location>
        <begin position="31"/>
        <end position="77"/>
    </location>
</feature>
<evidence type="ECO:0008006" key="3">
    <source>
        <dbReference type="Google" id="ProtNLM"/>
    </source>
</evidence>
<dbReference type="AlphaFoldDB" id="A0A0E9X7J4"/>
<evidence type="ECO:0000313" key="2">
    <source>
        <dbReference type="EMBL" id="JAH98416.1"/>
    </source>
</evidence>